<gene>
    <name evidence="3" type="ORF">CCR87_07640</name>
</gene>
<evidence type="ECO:0000256" key="1">
    <source>
        <dbReference type="SAM" id="MobiDB-lite"/>
    </source>
</evidence>
<comment type="caution">
    <text evidence="3">The sequence shown here is derived from an EMBL/GenBank/DDBJ whole genome shotgun (WGS) entry which is preliminary data.</text>
</comment>
<feature type="region of interest" description="Disordered" evidence="1">
    <location>
        <begin position="173"/>
        <end position="220"/>
    </location>
</feature>
<evidence type="ECO:0000313" key="4">
    <source>
        <dbReference type="Proteomes" id="UP000706333"/>
    </source>
</evidence>
<sequence length="244" mass="25621">MIPAQMADAATHLLDDPERLLSTDGFGECVPEESLDEIWLVLSKGGKSSRIPHVCMHGDCADMPDIRAWASAQQFPDDIDLDREDVQAQYGAFVAEFCEAANEDAVPEVDLSVPEEPEVGPGPVDDAVPPVLLEAPPPAPLGPLGTPGLFSPRQFNNTPAPFMPPMAPLVSFGGPGGGGFTTFSDPDTPPPPLVPESPPGPTPPGPTDPTDPELPPSVVPLPAPLLLLMSALGLLGLLRRRVRS</sequence>
<accession>A0A934TLG8</accession>
<evidence type="ECO:0000313" key="3">
    <source>
        <dbReference type="EMBL" id="MBK5927213.1"/>
    </source>
</evidence>
<dbReference type="EMBL" id="NHSD01000218">
    <property type="protein sequence ID" value="MBK5927213.1"/>
    <property type="molecule type" value="Genomic_DNA"/>
</dbReference>
<dbReference type="AlphaFoldDB" id="A0A934TLG8"/>
<feature type="transmembrane region" description="Helical" evidence="2">
    <location>
        <begin position="219"/>
        <end position="238"/>
    </location>
</feature>
<feature type="compositionally biased region" description="Pro residues" evidence="1">
    <location>
        <begin position="187"/>
        <end position="220"/>
    </location>
</feature>
<proteinExistence type="predicted"/>
<organism evidence="3 4">
    <name type="scientific">Rhodobaculum claviforme</name>
    <dbReference type="NCBI Taxonomy" id="1549854"/>
    <lineage>
        <taxon>Bacteria</taxon>
        <taxon>Pseudomonadati</taxon>
        <taxon>Pseudomonadota</taxon>
        <taxon>Alphaproteobacteria</taxon>
        <taxon>Rhodobacterales</taxon>
        <taxon>Paracoccaceae</taxon>
        <taxon>Rhodobaculum</taxon>
    </lineage>
</organism>
<dbReference type="Proteomes" id="UP000706333">
    <property type="component" value="Unassembled WGS sequence"/>
</dbReference>
<name>A0A934TLG8_9RHOB</name>
<keyword evidence="4" id="KW-1185">Reference proteome</keyword>
<reference evidence="3" key="2">
    <citation type="journal article" date="2020" name="Microorganisms">
        <title>Osmotic Adaptation and Compatible Solute Biosynthesis of Phototrophic Bacteria as Revealed from Genome Analyses.</title>
        <authorList>
            <person name="Imhoff J.F."/>
            <person name="Rahn T."/>
            <person name="Kunzel S."/>
            <person name="Keller A."/>
            <person name="Neulinger S.C."/>
        </authorList>
    </citation>
    <scope>NUCLEOTIDE SEQUENCE</scope>
    <source>
        <strain evidence="3">LMG 28126</strain>
    </source>
</reference>
<evidence type="ECO:0008006" key="5">
    <source>
        <dbReference type="Google" id="ProtNLM"/>
    </source>
</evidence>
<reference evidence="3" key="1">
    <citation type="submission" date="2017-05" db="EMBL/GenBank/DDBJ databases">
        <authorList>
            <person name="Imhoff J.F."/>
            <person name="Rahn T."/>
            <person name="Kuenzel S."/>
            <person name="Neulinger S.C."/>
        </authorList>
    </citation>
    <scope>NUCLEOTIDE SEQUENCE</scope>
    <source>
        <strain evidence="3">LMG 28126</strain>
    </source>
</reference>
<keyword evidence="2" id="KW-0472">Membrane</keyword>
<protein>
    <recommendedName>
        <fullName evidence="5">VPLPA-CTERM protein sorting domain-containing protein</fullName>
    </recommendedName>
</protein>
<keyword evidence="2" id="KW-1133">Transmembrane helix</keyword>
<keyword evidence="2" id="KW-0812">Transmembrane</keyword>
<evidence type="ECO:0000256" key="2">
    <source>
        <dbReference type="SAM" id="Phobius"/>
    </source>
</evidence>